<feature type="compositionally biased region" description="Basic and acidic residues" evidence="1">
    <location>
        <begin position="97"/>
        <end position="106"/>
    </location>
</feature>
<evidence type="ECO:0000313" key="3">
    <source>
        <dbReference type="Proteomes" id="UP000499080"/>
    </source>
</evidence>
<gene>
    <name evidence="2" type="ORF">AVEN_266182_1</name>
</gene>
<proteinExistence type="predicted"/>
<evidence type="ECO:0000256" key="1">
    <source>
        <dbReference type="SAM" id="MobiDB-lite"/>
    </source>
</evidence>
<dbReference type="Proteomes" id="UP000499080">
    <property type="component" value="Unassembled WGS sequence"/>
</dbReference>
<dbReference type="AlphaFoldDB" id="A0A4Y2D481"/>
<keyword evidence="3" id="KW-1185">Reference proteome</keyword>
<dbReference type="EMBL" id="BGPR01088350">
    <property type="protein sequence ID" value="GBM10907.1"/>
    <property type="molecule type" value="Genomic_DNA"/>
</dbReference>
<comment type="caution">
    <text evidence="2">The sequence shown here is derived from an EMBL/GenBank/DDBJ whole genome shotgun (WGS) entry which is preliminary data.</text>
</comment>
<accession>A0A4Y2D481</accession>
<sequence>MAQSVGEFLQIICRVAVSPGRCADQLLRLGSQALGGGDFYGFWNTAENSISTTQRFGTQAPTGVRRFPKGEWEVWMGKQVTARSSVRVRQTGSRPRCTRERSNDDPLKFSQDLYLSTN</sequence>
<organism evidence="2 3">
    <name type="scientific">Araneus ventricosus</name>
    <name type="common">Orbweaver spider</name>
    <name type="synonym">Epeira ventricosa</name>
    <dbReference type="NCBI Taxonomy" id="182803"/>
    <lineage>
        <taxon>Eukaryota</taxon>
        <taxon>Metazoa</taxon>
        <taxon>Ecdysozoa</taxon>
        <taxon>Arthropoda</taxon>
        <taxon>Chelicerata</taxon>
        <taxon>Arachnida</taxon>
        <taxon>Araneae</taxon>
        <taxon>Araneomorphae</taxon>
        <taxon>Entelegynae</taxon>
        <taxon>Araneoidea</taxon>
        <taxon>Araneidae</taxon>
        <taxon>Araneus</taxon>
    </lineage>
</organism>
<feature type="region of interest" description="Disordered" evidence="1">
    <location>
        <begin position="85"/>
        <end position="106"/>
    </location>
</feature>
<reference evidence="2 3" key="1">
    <citation type="journal article" date="2019" name="Sci. Rep.">
        <title>Orb-weaving spider Araneus ventricosus genome elucidates the spidroin gene catalogue.</title>
        <authorList>
            <person name="Kono N."/>
            <person name="Nakamura H."/>
            <person name="Ohtoshi R."/>
            <person name="Moran D.A.P."/>
            <person name="Shinohara A."/>
            <person name="Yoshida Y."/>
            <person name="Fujiwara M."/>
            <person name="Mori M."/>
            <person name="Tomita M."/>
            <person name="Arakawa K."/>
        </authorList>
    </citation>
    <scope>NUCLEOTIDE SEQUENCE [LARGE SCALE GENOMIC DNA]</scope>
</reference>
<name>A0A4Y2D481_ARAVE</name>
<protein>
    <submittedName>
        <fullName evidence="2">Uncharacterized protein</fullName>
    </submittedName>
</protein>
<evidence type="ECO:0000313" key="2">
    <source>
        <dbReference type="EMBL" id="GBM10907.1"/>
    </source>
</evidence>